<evidence type="ECO:0008006" key="4">
    <source>
        <dbReference type="Google" id="ProtNLM"/>
    </source>
</evidence>
<sequence length="668" mass="68472">MGGDLQGPDQLQVWAPAAAAPLGFAGERVARLCQAALRRESARRKKERDRGRGRGSGDARGRRLGEGARTREGAGRDPWAASAPRRRTAPAGGRLSAQPGPGRGHLGPSARPAGPGKELRAGAPVTFLGLGPGRGRAVSGRARSGRPGPCGAPGTAAAAEGHREEGASHVGAPRPPPASERDEVGGAAAAGRAPAGGGDRRGGAAPPLPSETLPPGRIRGGSRGASSRASAHDPGPPLSPEAQILPPATATPSRADGYVRSASERSPFPSSRCRGELGVAALVAIPLSADARGKGFPGAAVGQRPRDPRPLGRRPHAGQGRAEVTADRPLRSVCPQPRPRRGRPLPEASGISSEALTALRGDRGRCKAQLCASVARQGRPAGRSGRSRPREHPEEDLGSGDQCPSLQPAGEARAERETSITARKAKPRAPVSVSGLKTREGVGVEEVGGGRPGWPAEAAPRVPDKGAPRLPPGNPEDAPLPEEAPDPSTPPHGERVLERGSCDFQSCSEKGATTRGCGSHAPLSFLAAAWSHHPPLCAKKACGSFLSAPGAVSLQPGRGGEAGGRAGFSGSRQPPRRGPRADAGRRPLVHCRVQAPVVPVTTRSTTGQGAVLAPRGPLRKAGEAAPLRAFALRRHGVSATQRIRDSKQRSRRDMEPVSAGGQAGPRAE</sequence>
<feature type="region of interest" description="Disordered" evidence="1">
    <location>
        <begin position="552"/>
        <end position="587"/>
    </location>
</feature>
<feature type="compositionally biased region" description="Low complexity" evidence="1">
    <location>
        <begin position="375"/>
        <end position="384"/>
    </location>
</feature>
<feature type="region of interest" description="Disordered" evidence="1">
    <location>
        <begin position="636"/>
        <end position="668"/>
    </location>
</feature>
<keyword evidence="3" id="KW-1185">Reference proteome</keyword>
<dbReference type="Proteomes" id="UP001159641">
    <property type="component" value="Unassembled WGS sequence"/>
</dbReference>
<proteinExistence type="predicted"/>
<feature type="compositionally biased region" description="Basic and acidic residues" evidence="1">
    <location>
        <begin position="642"/>
        <end position="655"/>
    </location>
</feature>
<accession>A0AB34GVL7</accession>
<organism evidence="2 3">
    <name type="scientific">Eschrichtius robustus</name>
    <name type="common">California gray whale</name>
    <name type="synonym">Eschrichtius gibbosus</name>
    <dbReference type="NCBI Taxonomy" id="9764"/>
    <lineage>
        <taxon>Eukaryota</taxon>
        <taxon>Metazoa</taxon>
        <taxon>Chordata</taxon>
        <taxon>Craniata</taxon>
        <taxon>Vertebrata</taxon>
        <taxon>Euteleostomi</taxon>
        <taxon>Mammalia</taxon>
        <taxon>Eutheria</taxon>
        <taxon>Laurasiatheria</taxon>
        <taxon>Artiodactyla</taxon>
        <taxon>Whippomorpha</taxon>
        <taxon>Cetacea</taxon>
        <taxon>Mysticeti</taxon>
        <taxon>Eschrichtiidae</taxon>
        <taxon>Eschrichtius</taxon>
    </lineage>
</organism>
<feature type="region of interest" description="Disordered" evidence="1">
    <location>
        <begin position="39"/>
        <end position="273"/>
    </location>
</feature>
<feature type="compositionally biased region" description="Basic and acidic residues" evidence="1">
    <location>
        <begin position="48"/>
        <end position="75"/>
    </location>
</feature>
<feature type="compositionally biased region" description="Low complexity" evidence="1">
    <location>
        <begin position="135"/>
        <end position="159"/>
    </location>
</feature>
<protein>
    <recommendedName>
        <fullName evidence="4">Collagen alpha-1(I) chain-like</fullName>
    </recommendedName>
</protein>
<feature type="region of interest" description="Disordered" evidence="1">
    <location>
        <begin position="289"/>
        <end position="500"/>
    </location>
</feature>
<evidence type="ECO:0000313" key="3">
    <source>
        <dbReference type="Proteomes" id="UP001159641"/>
    </source>
</evidence>
<dbReference type="EMBL" id="JAIQCJ010002084">
    <property type="protein sequence ID" value="KAJ8783526.1"/>
    <property type="molecule type" value="Genomic_DNA"/>
</dbReference>
<feature type="compositionally biased region" description="Gly residues" evidence="1">
    <location>
        <begin position="557"/>
        <end position="567"/>
    </location>
</feature>
<evidence type="ECO:0000313" key="2">
    <source>
        <dbReference type="EMBL" id="KAJ8783526.1"/>
    </source>
</evidence>
<name>A0AB34GVL7_ESCRO</name>
<feature type="compositionally biased region" description="Low complexity" evidence="1">
    <location>
        <begin position="76"/>
        <end position="94"/>
    </location>
</feature>
<dbReference type="AlphaFoldDB" id="A0AB34GVL7"/>
<evidence type="ECO:0000256" key="1">
    <source>
        <dbReference type="SAM" id="MobiDB-lite"/>
    </source>
</evidence>
<comment type="caution">
    <text evidence="2">The sequence shown here is derived from an EMBL/GenBank/DDBJ whole genome shotgun (WGS) entry which is preliminary data.</text>
</comment>
<reference evidence="2 3" key="1">
    <citation type="submission" date="2022-11" db="EMBL/GenBank/DDBJ databases">
        <title>Whole genome sequence of Eschrichtius robustus ER-17-0199.</title>
        <authorList>
            <person name="Bruniche-Olsen A."/>
            <person name="Black A.N."/>
            <person name="Fields C.J."/>
            <person name="Walden K."/>
            <person name="Dewoody J.A."/>
        </authorList>
    </citation>
    <scope>NUCLEOTIDE SEQUENCE [LARGE SCALE GENOMIC DNA]</scope>
    <source>
        <strain evidence="2">ER-17-0199</strain>
        <tissue evidence="2">Blubber</tissue>
    </source>
</reference>
<gene>
    <name evidence="2" type="ORF">J1605_009231</name>
</gene>